<dbReference type="GO" id="GO:0008083">
    <property type="term" value="F:growth factor activity"/>
    <property type="evidence" value="ECO:0007669"/>
    <property type="project" value="InterPro"/>
</dbReference>
<dbReference type="Gene3D" id="2.10.90.10">
    <property type="entry name" value="Cystine-knot cytokines"/>
    <property type="match status" value="1"/>
</dbReference>
<dbReference type="InterPro" id="IPR029034">
    <property type="entry name" value="Cystine-knot_cytokine"/>
</dbReference>
<evidence type="ECO:0000259" key="4">
    <source>
        <dbReference type="PROSITE" id="PS50278"/>
    </source>
</evidence>
<evidence type="ECO:0000256" key="1">
    <source>
        <dbReference type="ARBA" id="ARBA00004613"/>
    </source>
</evidence>
<dbReference type="Proteomes" id="UP000728032">
    <property type="component" value="Unassembled WGS sequence"/>
</dbReference>
<keyword evidence="2" id="KW-0964">Secreted</keyword>
<dbReference type="Pfam" id="PF03128">
    <property type="entry name" value="CXCXC"/>
    <property type="match status" value="1"/>
</dbReference>
<gene>
    <name evidence="5" type="ORF">ONB1V03_LOCUS6453</name>
</gene>
<dbReference type="SUPFAM" id="SSF57501">
    <property type="entry name" value="Cystine-knot cytokines"/>
    <property type="match status" value="1"/>
</dbReference>
<accession>A0A7R9QK62</accession>
<dbReference type="EMBL" id="CAJPVJ010002896">
    <property type="protein sequence ID" value="CAG2166938.1"/>
    <property type="molecule type" value="Genomic_DNA"/>
</dbReference>
<dbReference type="AlphaFoldDB" id="A0A7R9QK62"/>
<proteinExistence type="predicted"/>
<keyword evidence="6" id="KW-1185">Reference proteome</keyword>
<feature type="domain" description="Platelet-derived growth factor (PDGF) family profile" evidence="4">
    <location>
        <begin position="64"/>
        <end position="141"/>
    </location>
</feature>
<evidence type="ECO:0000256" key="2">
    <source>
        <dbReference type="ARBA" id="ARBA00022525"/>
    </source>
</evidence>
<dbReference type="InterPro" id="IPR004153">
    <property type="entry name" value="CXCXC_repeat"/>
</dbReference>
<dbReference type="OrthoDB" id="6430326at2759"/>
<dbReference type="InterPro" id="IPR000072">
    <property type="entry name" value="PDGF/VEGF_dom"/>
</dbReference>
<sequence>MVEEYLTVNSDDVIPEDMSAVEVPCDRHFKRESNSLHRQSLCRPPRKQLIAVKMPSKYYMPGVYHRPNSYEVDRCDGVCQHPNHKCLPIDKEIVEVPVTSDFLYSRLLNAGSRSAPSLPPEKCMRVKIERHLLCSCQCVMSAQNCNDKQVFSEDRCACECRDTTKAKTCSQHNRMWSNEKCECVCPPTTSRQCSSGAQFDESTCRSVVNLSDH</sequence>
<dbReference type="Pfam" id="PF00341">
    <property type="entry name" value="PDGF"/>
    <property type="match status" value="1"/>
</dbReference>
<comment type="subcellular location">
    <subcellularLocation>
        <location evidence="1">Secreted</location>
    </subcellularLocation>
</comment>
<dbReference type="GO" id="GO:0005576">
    <property type="term" value="C:extracellular region"/>
    <property type="evidence" value="ECO:0007669"/>
    <property type="project" value="UniProtKB-SubCell"/>
</dbReference>
<reference evidence="5" key="1">
    <citation type="submission" date="2020-11" db="EMBL/GenBank/DDBJ databases">
        <authorList>
            <person name="Tran Van P."/>
        </authorList>
    </citation>
    <scope>NUCLEOTIDE SEQUENCE</scope>
</reference>
<evidence type="ECO:0000313" key="5">
    <source>
        <dbReference type="EMBL" id="CAD7647834.1"/>
    </source>
</evidence>
<keyword evidence="3" id="KW-0732">Signal</keyword>
<evidence type="ECO:0000313" key="6">
    <source>
        <dbReference type="Proteomes" id="UP000728032"/>
    </source>
</evidence>
<evidence type="ECO:0000256" key="3">
    <source>
        <dbReference type="ARBA" id="ARBA00022729"/>
    </source>
</evidence>
<name>A0A7R9QK62_9ACAR</name>
<dbReference type="GO" id="GO:0016020">
    <property type="term" value="C:membrane"/>
    <property type="evidence" value="ECO:0007669"/>
    <property type="project" value="InterPro"/>
</dbReference>
<dbReference type="EMBL" id="OC917721">
    <property type="protein sequence ID" value="CAD7647834.1"/>
    <property type="molecule type" value="Genomic_DNA"/>
</dbReference>
<dbReference type="PROSITE" id="PS50278">
    <property type="entry name" value="PDGF_2"/>
    <property type="match status" value="1"/>
</dbReference>
<organism evidence="5">
    <name type="scientific">Oppiella nova</name>
    <dbReference type="NCBI Taxonomy" id="334625"/>
    <lineage>
        <taxon>Eukaryota</taxon>
        <taxon>Metazoa</taxon>
        <taxon>Ecdysozoa</taxon>
        <taxon>Arthropoda</taxon>
        <taxon>Chelicerata</taxon>
        <taxon>Arachnida</taxon>
        <taxon>Acari</taxon>
        <taxon>Acariformes</taxon>
        <taxon>Sarcoptiformes</taxon>
        <taxon>Oribatida</taxon>
        <taxon>Brachypylina</taxon>
        <taxon>Oppioidea</taxon>
        <taxon>Oppiidae</taxon>
        <taxon>Oppiella</taxon>
    </lineage>
</organism>
<protein>
    <recommendedName>
        <fullName evidence="4">Platelet-derived growth factor (PDGF) family profile domain-containing protein</fullName>
    </recommendedName>
</protein>